<proteinExistence type="predicted"/>
<organism evidence="1 2">
    <name type="scientific">Candidatus Kaiserbacteria bacterium RIFCSPLOWO2_12_FULL_53_8</name>
    <dbReference type="NCBI Taxonomy" id="1798529"/>
    <lineage>
        <taxon>Bacteria</taxon>
        <taxon>Candidatus Kaiseribacteriota</taxon>
    </lineage>
</organism>
<gene>
    <name evidence="1" type="ORF">A3H16_01615</name>
</gene>
<dbReference type="EMBL" id="MFMQ01000056">
    <property type="protein sequence ID" value="OGG91320.1"/>
    <property type="molecule type" value="Genomic_DNA"/>
</dbReference>
<protein>
    <submittedName>
        <fullName evidence="1">Uncharacterized protein</fullName>
    </submittedName>
</protein>
<name>A0A1F6FZN3_9BACT</name>
<sequence length="116" mass="12455">MQNIGSHMEHAVHSSFPIWALLFRLGIHDPVGAVQDEFVLIASGLQADRTGETPIGLSLLHGVLARAPVVERSGDRRFFGVRGVADKRDSFLGGEDHGNGRGNILLTLLSTVMSSP</sequence>
<accession>A0A1F6FZN3</accession>
<dbReference type="Proteomes" id="UP000178601">
    <property type="component" value="Unassembled WGS sequence"/>
</dbReference>
<evidence type="ECO:0000313" key="1">
    <source>
        <dbReference type="EMBL" id="OGG91320.1"/>
    </source>
</evidence>
<evidence type="ECO:0000313" key="2">
    <source>
        <dbReference type="Proteomes" id="UP000178601"/>
    </source>
</evidence>
<reference evidence="1 2" key="1">
    <citation type="journal article" date="2016" name="Nat. Commun.">
        <title>Thousands of microbial genomes shed light on interconnected biogeochemical processes in an aquifer system.</title>
        <authorList>
            <person name="Anantharaman K."/>
            <person name="Brown C.T."/>
            <person name="Hug L.A."/>
            <person name="Sharon I."/>
            <person name="Castelle C.J."/>
            <person name="Probst A.J."/>
            <person name="Thomas B.C."/>
            <person name="Singh A."/>
            <person name="Wilkins M.J."/>
            <person name="Karaoz U."/>
            <person name="Brodie E.L."/>
            <person name="Williams K.H."/>
            <person name="Hubbard S.S."/>
            <person name="Banfield J.F."/>
        </authorList>
    </citation>
    <scope>NUCLEOTIDE SEQUENCE [LARGE SCALE GENOMIC DNA]</scope>
</reference>
<dbReference type="AlphaFoldDB" id="A0A1F6FZN3"/>
<comment type="caution">
    <text evidence="1">The sequence shown here is derived from an EMBL/GenBank/DDBJ whole genome shotgun (WGS) entry which is preliminary data.</text>
</comment>